<keyword evidence="4" id="KW-1185">Reference proteome</keyword>
<accession>A0ABY3ZV01</accession>
<protein>
    <recommendedName>
        <fullName evidence="5">Toxin-antitoxin system antitoxin component, TIGR02293 family</fullName>
    </recommendedName>
</protein>
<dbReference type="Pfam" id="PF20432">
    <property type="entry name" value="Xre-like-HTH"/>
    <property type="match status" value="1"/>
</dbReference>
<organism evidence="3 4">
    <name type="scientific">Sulfitobacter dubius</name>
    <dbReference type="NCBI Taxonomy" id="218673"/>
    <lineage>
        <taxon>Bacteria</taxon>
        <taxon>Pseudomonadati</taxon>
        <taxon>Pseudomonadota</taxon>
        <taxon>Alphaproteobacteria</taxon>
        <taxon>Rhodobacterales</taxon>
        <taxon>Roseobacteraceae</taxon>
        <taxon>Sulfitobacter</taxon>
    </lineage>
</organism>
<dbReference type="EMBL" id="CP085145">
    <property type="protein sequence ID" value="UOA16643.1"/>
    <property type="molecule type" value="Genomic_DNA"/>
</dbReference>
<evidence type="ECO:0000313" key="3">
    <source>
        <dbReference type="EMBL" id="UOA16643.1"/>
    </source>
</evidence>
<dbReference type="NCBIfam" id="TIGR02293">
    <property type="entry name" value="TAS_TIGR02293"/>
    <property type="match status" value="1"/>
</dbReference>
<feature type="domain" description="Antitoxin Xre-like helix-turn-helix" evidence="2">
    <location>
        <begin position="48"/>
        <end position="110"/>
    </location>
</feature>
<dbReference type="InterPro" id="IPR024467">
    <property type="entry name" value="Xre/MbcA/ParS-like_toxin-bd"/>
</dbReference>
<sequence length="168" mass="18598">MVAATVDKDSGKKPVLGADQASEDYALRAWHILGGRNSTKPAMRSSLDAHDMIMKGFDTKALLHLIESVSFLAVDELLQSAVGISQRTLQRKRSAERLSTEQSSRLWRFAKILAQATNTLGSQKEAERWIMEPAMGLDNRRPIDLLATAAGAEAVEEHLTRMEYGVYI</sequence>
<evidence type="ECO:0000313" key="4">
    <source>
        <dbReference type="Proteomes" id="UP000831019"/>
    </source>
</evidence>
<evidence type="ECO:0008006" key="5">
    <source>
        <dbReference type="Google" id="ProtNLM"/>
    </source>
</evidence>
<dbReference type="Pfam" id="PF09722">
    <property type="entry name" value="Xre_MbcA_ParS_C"/>
    <property type="match status" value="1"/>
</dbReference>
<dbReference type="RefSeq" id="WP_243263344.1">
    <property type="nucleotide sequence ID" value="NZ_CP085145.1"/>
</dbReference>
<reference evidence="4" key="1">
    <citation type="journal article" date="2022" name="Microorganisms">
        <title>Beyond the ABCs#Discovery of Three New Plasmid Types in Rhodobacterales (RepQ, RepY, RepW).</title>
        <authorList>
            <person name="Freese H.M."/>
            <person name="Ringel V."/>
            <person name="Overmann J."/>
            <person name="Petersen J."/>
        </authorList>
    </citation>
    <scope>NUCLEOTIDE SEQUENCE [LARGE SCALE GENOMIC DNA]</scope>
    <source>
        <strain evidence="4">DSM 109990</strain>
        <plasmid evidence="4">pDSM109990_a</plasmid>
    </source>
</reference>
<keyword evidence="3" id="KW-0614">Plasmid</keyword>
<gene>
    <name evidence="3" type="ORF">DSM109990_03527</name>
</gene>
<evidence type="ECO:0000259" key="1">
    <source>
        <dbReference type="Pfam" id="PF09722"/>
    </source>
</evidence>
<dbReference type="Proteomes" id="UP000831019">
    <property type="component" value="Plasmid pDSM109990_a"/>
</dbReference>
<dbReference type="InterPro" id="IPR011979">
    <property type="entry name" value="Antitox_Xre"/>
</dbReference>
<name>A0ABY3ZV01_9RHOB</name>
<geneLocation type="plasmid" evidence="3 4">
    <name>pDSM109990_a</name>
</geneLocation>
<proteinExistence type="predicted"/>
<feature type="domain" description="Antitoxin Xre/MbcA/ParS-like toxin-binding" evidence="1">
    <location>
        <begin position="115"/>
        <end position="165"/>
    </location>
</feature>
<evidence type="ECO:0000259" key="2">
    <source>
        <dbReference type="Pfam" id="PF20432"/>
    </source>
</evidence>
<dbReference type="InterPro" id="IPR046847">
    <property type="entry name" value="Xre-like_HTH"/>
</dbReference>